<evidence type="ECO:0000256" key="1">
    <source>
        <dbReference type="SAM" id="MobiDB-lite"/>
    </source>
</evidence>
<dbReference type="EMBL" id="JAFNEN010001175">
    <property type="protein sequence ID" value="KAG8174627.1"/>
    <property type="molecule type" value="Genomic_DNA"/>
</dbReference>
<feature type="region of interest" description="Disordered" evidence="1">
    <location>
        <begin position="171"/>
        <end position="245"/>
    </location>
</feature>
<evidence type="ECO:0000313" key="2">
    <source>
        <dbReference type="EMBL" id="KAG8174627.1"/>
    </source>
</evidence>
<accession>A0AAV6TRG7</accession>
<proteinExistence type="predicted"/>
<dbReference type="Proteomes" id="UP000827092">
    <property type="component" value="Unassembled WGS sequence"/>
</dbReference>
<name>A0AAV6TRG7_9ARAC</name>
<organism evidence="2 3">
    <name type="scientific">Oedothorax gibbosus</name>
    <dbReference type="NCBI Taxonomy" id="931172"/>
    <lineage>
        <taxon>Eukaryota</taxon>
        <taxon>Metazoa</taxon>
        <taxon>Ecdysozoa</taxon>
        <taxon>Arthropoda</taxon>
        <taxon>Chelicerata</taxon>
        <taxon>Arachnida</taxon>
        <taxon>Araneae</taxon>
        <taxon>Araneomorphae</taxon>
        <taxon>Entelegynae</taxon>
        <taxon>Araneoidea</taxon>
        <taxon>Linyphiidae</taxon>
        <taxon>Erigoninae</taxon>
        <taxon>Oedothorax</taxon>
    </lineage>
</organism>
<reference evidence="2 3" key="1">
    <citation type="journal article" date="2022" name="Nat. Ecol. Evol.">
        <title>A masculinizing supergene underlies an exaggerated male reproductive morph in a spider.</title>
        <authorList>
            <person name="Hendrickx F."/>
            <person name="De Corte Z."/>
            <person name="Sonet G."/>
            <person name="Van Belleghem S.M."/>
            <person name="Kostlbacher S."/>
            <person name="Vangestel C."/>
        </authorList>
    </citation>
    <scope>NUCLEOTIDE SEQUENCE [LARGE SCALE GENOMIC DNA]</scope>
    <source>
        <strain evidence="2">W744_W776</strain>
    </source>
</reference>
<gene>
    <name evidence="2" type="ORF">JTE90_004423</name>
</gene>
<comment type="caution">
    <text evidence="2">The sequence shown here is derived from an EMBL/GenBank/DDBJ whole genome shotgun (WGS) entry which is preliminary data.</text>
</comment>
<keyword evidence="3" id="KW-1185">Reference proteome</keyword>
<sequence length="245" mass="27667">MLRTPTNHLSQLSKRLSEQMFMVVNKPDEAKLVKKIGTMSRDLCYGVEYASVILDVFTISAKPRDSCVLLKSKKISTVKHIVERDYEGIVILSHTISKNGDFFKHPCKSTQLSMFSIERESETLVKESLKNVYTKCIISWTHKIGSHWTLNSTTIPTDNFKRASGKAHRLQFTSAVSSDSDEEKEKAAAERKKKRPLRFIESESDSFATSDEEVSESPSLIGKMYPIPSLPVGREEPPPKIVKKS</sequence>
<protein>
    <submittedName>
        <fullName evidence="2">Uncharacterized protein</fullName>
    </submittedName>
</protein>
<evidence type="ECO:0000313" key="3">
    <source>
        <dbReference type="Proteomes" id="UP000827092"/>
    </source>
</evidence>
<dbReference type="AlphaFoldDB" id="A0AAV6TRG7"/>